<keyword evidence="2" id="KW-1185">Reference proteome</keyword>
<accession>A0ABU8MGZ0</accession>
<reference evidence="1 2" key="1">
    <citation type="submission" date="2024-03" db="EMBL/GenBank/DDBJ databases">
        <title>Actinomycetospora sp. OC33-EN08, a novel actinomycete isolated from wild orchid (Aerides multiflora).</title>
        <authorList>
            <person name="Suriyachadkun C."/>
        </authorList>
    </citation>
    <scope>NUCLEOTIDE SEQUENCE [LARGE SCALE GENOMIC DNA]</scope>
    <source>
        <strain evidence="1 2">OC33-EN08</strain>
    </source>
</reference>
<dbReference type="RefSeq" id="WP_337693204.1">
    <property type="nucleotide sequence ID" value="NZ_JBBEGN010000001.1"/>
</dbReference>
<protein>
    <recommendedName>
        <fullName evidence="3">Secreted protein</fullName>
    </recommendedName>
</protein>
<sequence>MSALVQVVVIGLVCLLVGAGLEVHRRSRVRARGDTLDVWCAGQGWRRETDHAVARTVGARVAAPLLPHGRPEHLVAGATADGREAVAVGWTHQTHSGGIGEDSSSTTTTHHDVVVALRLAGTHPELRIGPHPAFVLFDRDRARVCRTGHPDVDHRLRIVADDGAHAAAVAPHDVLVHLAADPSRTSWCLRGDWLFGRRRGVLEPAGLEALLAQAQWLADRADRVLTVPAGSPAPGPRTR</sequence>
<comment type="caution">
    <text evidence="1">The sequence shown here is derived from an EMBL/GenBank/DDBJ whole genome shotgun (WGS) entry which is preliminary data.</text>
</comment>
<dbReference type="EMBL" id="JBBEGN010000001">
    <property type="protein sequence ID" value="MEJ2866585.1"/>
    <property type="molecule type" value="Genomic_DNA"/>
</dbReference>
<proteinExistence type="predicted"/>
<evidence type="ECO:0000313" key="1">
    <source>
        <dbReference type="EMBL" id="MEJ2866585.1"/>
    </source>
</evidence>
<name>A0ABU8MGZ0_9PSEU</name>
<evidence type="ECO:0000313" key="2">
    <source>
        <dbReference type="Proteomes" id="UP001385809"/>
    </source>
</evidence>
<organism evidence="1 2">
    <name type="scientific">Actinomycetospora aurantiaca</name>
    <dbReference type="NCBI Taxonomy" id="3129233"/>
    <lineage>
        <taxon>Bacteria</taxon>
        <taxon>Bacillati</taxon>
        <taxon>Actinomycetota</taxon>
        <taxon>Actinomycetes</taxon>
        <taxon>Pseudonocardiales</taxon>
        <taxon>Pseudonocardiaceae</taxon>
        <taxon>Actinomycetospora</taxon>
    </lineage>
</organism>
<gene>
    <name evidence="1" type="ORF">WCD74_02330</name>
</gene>
<evidence type="ECO:0008006" key="3">
    <source>
        <dbReference type="Google" id="ProtNLM"/>
    </source>
</evidence>
<dbReference type="Proteomes" id="UP001385809">
    <property type="component" value="Unassembled WGS sequence"/>
</dbReference>